<accession>A0A8J5MCC2</accession>
<sequence length="384" mass="42208">MSDVHAAWLAACARSEVATTRQLSKQFPDCVERGVEVMEFLLESVHHADSGDDSGLTPMMVAILRPSIMTTRCVFRKGQAVGRNLVVDCREEEGEQLNTVVTIVKLLLRCGANVGVQSQDGKTALHCSTSDESYEVAKLRLDAGASGDTQDEAPHHYCTQEGGQVVTDLLLSRRANIDVADADGITPIQFAVDVQAEAVVPFIVDNGYAPVTVYNKKGETAMHRAILRNSPSVMELISDLDLDGDTLTAVTMQRETPAHYASAHGSAREVETLLLCLTRVFGDLEELEQLGETNPLNVADETGMTSLFIAAVSTENGFDSNNNNNNSFLQDRDAKVRLLLDHGGRLFPDGFLKKDRVVKILKMKRRSWSVKNLSYGWDERQLRL</sequence>
<reference evidence="4" key="1">
    <citation type="submission" date="2021-01" db="EMBL/GenBank/DDBJ databases">
        <title>Phytophthora aleatoria, a newly-described species from Pinus radiata is distinct from Phytophthora cactorum isolates based on comparative genomics.</title>
        <authorList>
            <person name="Mcdougal R."/>
            <person name="Panda P."/>
            <person name="Williams N."/>
            <person name="Studholme D.J."/>
        </authorList>
    </citation>
    <scope>NUCLEOTIDE SEQUENCE</scope>
    <source>
        <strain evidence="4">NZFS 4037</strain>
    </source>
</reference>
<dbReference type="GO" id="GO:1904108">
    <property type="term" value="P:protein localization to ciliary inversin compartment"/>
    <property type="evidence" value="ECO:0007669"/>
    <property type="project" value="TreeGrafter"/>
</dbReference>
<proteinExistence type="predicted"/>
<dbReference type="PROSITE" id="PS50297">
    <property type="entry name" value="ANK_REP_REGION"/>
    <property type="match status" value="1"/>
</dbReference>
<evidence type="ECO:0000313" key="5">
    <source>
        <dbReference type="Proteomes" id="UP000709295"/>
    </source>
</evidence>
<name>A0A8J5MCC2_9STRA</name>
<keyword evidence="5" id="KW-1185">Reference proteome</keyword>
<dbReference type="Pfam" id="PF12796">
    <property type="entry name" value="Ank_2"/>
    <property type="match status" value="1"/>
</dbReference>
<dbReference type="GO" id="GO:0005929">
    <property type="term" value="C:cilium"/>
    <property type="evidence" value="ECO:0007669"/>
    <property type="project" value="TreeGrafter"/>
</dbReference>
<keyword evidence="1" id="KW-0677">Repeat</keyword>
<protein>
    <submittedName>
        <fullName evidence="4">Uncharacterized protein</fullName>
    </submittedName>
</protein>
<dbReference type="Proteomes" id="UP000709295">
    <property type="component" value="Unassembled WGS sequence"/>
</dbReference>
<feature type="repeat" description="ANK" evidence="3">
    <location>
        <begin position="120"/>
        <end position="152"/>
    </location>
</feature>
<evidence type="ECO:0000256" key="3">
    <source>
        <dbReference type="PROSITE-ProRule" id="PRU00023"/>
    </source>
</evidence>
<keyword evidence="2 3" id="KW-0040">ANK repeat</keyword>
<dbReference type="SMART" id="SM00248">
    <property type="entry name" value="ANK"/>
    <property type="match status" value="6"/>
</dbReference>
<dbReference type="EMBL" id="JAENGY010002122">
    <property type="protein sequence ID" value="KAG6945365.1"/>
    <property type="molecule type" value="Genomic_DNA"/>
</dbReference>
<dbReference type="PANTHER" id="PTHR24178">
    <property type="entry name" value="MOLTING PROTEIN MLT-4"/>
    <property type="match status" value="1"/>
</dbReference>
<dbReference type="AlphaFoldDB" id="A0A8J5MCC2"/>
<dbReference type="InterPro" id="IPR002110">
    <property type="entry name" value="Ankyrin_rpt"/>
</dbReference>
<evidence type="ECO:0000313" key="4">
    <source>
        <dbReference type="EMBL" id="KAG6945365.1"/>
    </source>
</evidence>
<dbReference type="PANTHER" id="PTHR24178:SF9">
    <property type="entry name" value="ANK_REP_REGION DOMAIN-CONTAINING PROTEIN"/>
    <property type="match status" value="1"/>
</dbReference>
<evidence type="ECO:0000256" key="1">
    <source>
        <dbReference type="ARBA" id="ARBA00022737"/>
    </source>
</evidence>
<comment type="caution">
    <text evidence="4">The sequence shown here is derived from an EMBL/GenBank/DDBJ whole genome shotgun (WGS) entry which is preliminary data.</text>
</comment>
<dbReference type="PROSITE" id="PS50088">
    <property type="entry name" value="ANK_REPEAT"/>
    <property type="match status" value="1"/>
</dbReference>
<evidence type="ECO:0000256" key="2">
    <source>
        <dbReference type="ARBA" id="ARBA00023043"/>
    </source>
</evidence>
<organism evidence="4 5">
    <name type="scientific">Phytophthora aleatoria</name>
    <dbReference type="NCBI Taxonomy" id="2496075"/>
    <lineage>
        <taxon>Eukaryota</taxon>
        <taxon>Sar</taxon>
        <taxon>Stramenopiles</taxon>
        <taxon>Oomycota</taxon>
        <taxon>Peronosporomycetes</taxon>
        <taxon>Peronosporales</taxon>
        <taxon>Peronosporaceae</taxon>
        <taxon>Phytophthora</taxon>
    </lineage>
</organism>
<gene>
    <name evidence="4" type="ORF">JG688_00016585</name>
</gene>